<dbReference type="EMBL" id="JAVDSG010000001">
    <property type="protein sequence ID" value="MDR6592189.1"/>
    <property type="molecule type" value="Genomic_DNA"/>
</dbReference>
<dbReference type="InterPro" id="IPR011990">
    <property type="entry name" value="TPR-like_helical_dom_sf"/>
</dbReference>
<evidence type="ECO:0000313" key="1">
    <source>
        <dbReference type="EMBL" id="MDR6592189.1"/>
    </source>
</evidence>
<keyword evidence="2" id="KW-1185">Reference proteome</keyword>
<accession>A0ABU1PNF1</accession>
<organism evidence="1 2">
    <name type="scientific">Saccharothrix longispora</name>
    <dbReference type="NCBI Taxonomy" id="33920"/>
    <lineage>
        <taxon>Bacteria</taxon>
        <taxon>Bacillati</taxon>
        <taxon>Actinomycetota</taxon>
        <taxon>Actinomycetes</taxon>
        <taxon>Pseudonocardiales</taxon>
        <taxon>Pseudonocardiaceae</taxon>
        <taxon>Saccharothrix</taxon>
    </lineage>
</organism>
<evidence type="ECO:0000313" key="2">
    <source>
        <dbReference type="Proteomes" id="UP001268819"/>
    </source>
</evidence>
<protein>
    <submittedName>
        <fullName evidence="1">Tetratricopeptide (TPR) repeat protein</fullName>
    </submittedName>
</protein>
<name>A0ABU1PNF1_9PSEU</name>
<dbReference type="RefSeq" id="WP_310303455.1">
    <property type="nucleotide sequence ID" value="NZ_BAAAXB010000001.1"/>
</dbReference>
<sequence>MDRGHVPARIGVPDVVTVEEETGRLRALDYERGGGACRDEAVRAVARGERLLCAQATGVVLRRLLVALADLHNLAAWTCFDTGVDHTALRHWRRAGELAARAGNQDLVANVHYRTGRLRLHRGAPAAALSCFEQGVVAARQAGSRHAVAMLFANQAWAFASLGDAEEALRRLGRARDAFEASTPSVAPAWARFFDETDLTGLSGMVHSELARTVDRAHAARAIRDLTEAVVGYPEEMTRSRLFGLIALIGNHLLGNDFDHAAAVGDRALALAGEVDSLRVADRLRPVGRLARACRADPRARELAGRIAEFATPA</sequence>
<dbReference type="Proteomes" id="UP001268819">
    <property type="component" value="Unassembled WGS sequence"/>
</dbReference>
<proteinExistence type="predicted"/>
<gene>
    <name evidence="1" type="ORF">J2S66_000573</name>
</gene>
<comment type="caution">
    <text evidence="1">The sequence shown here is derived from an EMBL/GenBank/DDBJ whole genome shotgun (WGS) entry which is preliminary data.</text>
</comment>
<reference evidence="1 2" key="1">
    <citation type="submission" date="2023-07" db="EMBL/GenBank/DDBJ databases">
        <title>Sequencing the genomes of 1000 actinobacteria strains.</title>
        <authorList>
            <person name="Klenk H.-P."/>
        </authorList>
    </citation>
    <scope>NUCLEOTIDE SEQUENCE [LARGE SCALE GENOMIC DNA]</scope>
    <source>
        <strain evidence="1 2">DSM 43749</strain>
    </source>
</reference>
<dbReference type="SUPFAM" id="SSF48452">
    <property type="entry name" value="TPR-like"/>
    <property type="match status" value="1"/>
</dbReference>
<dbReference type="Gene3D" id="1.25.40.10">
    <property type="entry name" value="Tetratricopeptide repeat domain"/>
    <property type="match status" value="1"/>
</dbReference>